<evidence type="ECO:0000256" key="4">
    <source>
        <dbReference type="ARBA" id="ARBA00022475"/>
    </source>
</evidence>
<feature type="transmembrane region" description="Helical" evidence="12">
    <location>
        <begin position="244"/>
        <end position="263"/>
    </location>
</feature>
<name>A0A4V6NGW9_HYDET</name>
<dbReference type="PRINTS" id="PR01302">
    <property type="entry name" value="TYPE3IMPPROT"/>
</dbReference>
<dbReference type="PRINTS" id="PR00951">
    <property type="entry name" value="FLGBIOSNFLIP"/>
</dbReference>
<feature type="transmembrane region" description="Helical" evidence="12">
    <location>
        <begin position="116"/>
        <end position="136"/>
    </location>
</feature>
<keyword evidence="13" id="KW-0969">Cilium</keyword>
<keyword evidence="6 12" id="KW-1005">Bacterial flagellum biogenesis</keyword>
<keyword evidence="14" id="KW-1185">Reference proteome</keyword>
<dbReference type="AlphaFoldDB" id="A0A4V6NGW9"/>
<evidence type="ECO:0000256" key="8">
    <source>
        <dbReference type="ARBA" id="ARBA00022989"/>
    </source>
</evidence>
<reference evidence="13 14" key="1">
    <citation type="submission" date="2019-03" db="EMBL/GenBank/DDBJ databases">
        <title>Genomic Encyclopedia of Type Strains, Phase IV (KMG-IV): sequencing the most valuable type-strain genomes for metagenomic binning, comparative biology and taxonomic classification.</title>
        <authorList>
            <person name="Goeker M."/>
        </authorList>
    </citation>
    <scope>NUCLEOTIDE SEQUENCE [LARGE SCALE GENOMIC DNA]</scope>
    <source>
        <strain evidence="13 14">LX-B</strain>
    </source>
</reference>
<dbReference type="NCBIfam" id="NF009438">
    <property type="entry name" value="PRK12797.1"/>
    <property type="match status" value="1"/>
</dbReference>
<comment type="subcellular location">
    <subcellularLocation>
        <location evidence="12">Cell membrane</location>
        <topology evidence="12">Multi-pass membrane protein</topology>
    </subcellularLocation>
    <subcellularLocation>
        <location evidence="12">Bacterial flagellum basal body</location>
    </subcellularLocation>
</comment>
<dbReference type="Proteomes" id="UP000295008">
    <property type="component" value="Unassembled WGS sequence"/>
</dbReference>
<proteinExistence type="inferred from homology"/>
<dbReference type="PANTHER" id="PTHR30587">
    <property type="entry name" value="FLAGELLAR BIOSYNTHETIC PROTEIN FLIP"/>
    <property type="match status" value="1"/>
</dbReference>
<sequence>MKENHFSFRSSLRRLLRMGMNRSLGIWLGGLSLLIAISHPVWGAAPTIPIPRVELGVGAANTPAETAQSLQILLLLTILSLAPAILMMTTSFIRIVIVLSFTRSAIGTNQMPPNQVMIGLALFLTFFTMAPTWTTVNDTALQPYLKGRLSQEAALEKGMEPIRQFMFKQTRTKDLKLFLQAAKLERPRNQQAIPSRVLIPAFIISELKTAFQIGFMIFIPFLVIDMIVASTLMSMGMMMLPPVMISLPFKILLFVMVDGWHLIARSLLLSFQ</sequence>
<keyword evidence="10" id="KW-0975">Bacterial flagellum</keyword>
<keyword evidence="3 12" id="KW-0813">Transport</keyword>
<keyword evidence="13" id="KW-0966">Cell projection</keyword>
<dbReference type="Pfam" id="PF00813">
    <property type="entry name" value="FliP"/>
    <property type="match status" value="1"/>
</dbReference>
<evidence type="ECO:0000256" key="12">
    <source>
        <dbReference type="RuleBase" id="RU362069"/>
    </source>
</evidence>
<dbReference type="InterPro" id="IPR005837">
    <property type="entry name" value="FliP"/>
</dbReference>
<keyword evidence="4 12" id="KW-1003">Cell membrane</keyword>
<keyword evidence="11 12" id="KW-1006">Bacterial flagellum protein export</keyword>
<dbReference type="PROSITE" id="PS01060">
    <property type="entry name" value="FLIP_1"/>
    <property type="match status" value="1"/>
</dbReference>
<comment type="function">
    <text evidence="12">Plays a role in the flagellum-specific transport system.</text>
</comment>
<evidence type="ECO:0000256" key="1">
    <source>
        <dbReference type="ARBA" id="ARBA00006257"/>
    </source>
</evidence>
<keyword evidence="8 12" id="KW-1133">Transmembrane helix</keyword>
<dbReference type="NCBIfam" id="TIGR01103">
    <property type="entry name" value="fliP"/>
    <property type="match status" value="1"/>
</dbReference>
<evidence type="ECO:0000256" key="5">
    <source>
        <dbReference type="ARBA" id="ARBA00022692"/>
    </source>
</evidence>
<dbReference type="EMBL" id="SLUN01000015">
    <property type="protein sequence ID" value="TCL66557.1"/>
    <property type="molecule type" value="Genomic_DNA"/>
</dbReference>
<evidence type="ECO:0000313" key="13">
    <source>
        <dbReference type="EMBL" id="TCL66557.1"/>
    </source>
</evidence>
<evidence type="ECO:0000256" key="3">
    <source>
        <dbReference type="ARBA" id="ARBA00022448"/>
    </source>
</evidence>
<evidence type="ECO:0000256" key="6">
    <source>
        <dbReference type="ARBA" id="ARBA00022795"/>
    </source>
</evidence>
<dbReference type="InterPro" id="IPR005838">
    <property type="entry name" value="T3SS_IM_P"/>
</dbReference>
<dbReference type="GO" id="GO:0009306">
    <property type="term" value="P:protein secretion"/>
    <property type="evidence" value="ECO:0007669"/>
    <property type="project" value="UniProtKB-UniRule"/>
</dbReference>
<protein>
    <recommendedName>
        <fullName evidence="2 12">Flagellar biosynthetic protein FliP</fullName>
    </recommendedName>
</protein>
<feature type="transmembrane region" description="Helical" evidence="12">
    <location>
        <begin position="210"/>
        <end position="232"/>
    </location>
</feature>
<dbReference type="GO" id="GO:0044781">
    <property type="term" value="P:bacterial-type flagellum organization"/>
    <property type="evidence" value="ECO:0007669"/>
    <property type="project" value="UniProtKB-UniRule"/>
</dbReference>
<dbReference type="GO" id="GO:0005886">
    <property type="term" value="C:plasma membrane"/>
    <property type="evidence" value="ECO:0007669"/>
    <property type="project" value="UniProtKB-SubCell"/>
</dbReference>
<keyword evidence="13" id="KW-0282">Flagellum</keyword>
<evidence type="ECO:0000256" key="11">
    <source>
        <dbReference type="ARBA" id="ARBA00023225"/>
    </source>
</evidence>
<keyword evidence="5 12" id="KW-0812">Transmembrane</keyword>
<keyword evidence="7 12" id="KW-0653">Protein transport</keyword>
<evidence type="ECO:0000256" key="9">
    <source>
        <dbReference type="ARBA" id="ARBA00023136"/>
    </source>
</evidence>
<evidence type="ECO:0000313" key="14">
    <source>
        <dbReference type="Proteomes" id="UP000295008"/>
    </source>
</evidence>
<evidence type="ECO:0000256" key="10">
    <source>
        <dbReference type="ARBA" id="ARBA00023143"/>
    </source>
</evidence>
<organism evidence="13 14">
    <name type="scientific">Hydrogenispora ethanolica</name>
    <dbReference type="NCBI Taxonomy" id="1082276"/>
    <lineage>
        <taxon>Bacteria</taxon>
        <taxon>Bacillati</taxon>
        <taxon>Bacillota</taxon>
        <taxon>Hydrogenispora</taxon>
    </lineage>
</organism>
<feature type="transmembrane region" description="Helical" evidence="12">
    <location>
        <begin position="72"/>
        <end position="96"/>
    </location>
</feature>
<comment type="similarity">
    <text evidence="1 12">Belongs to the FliP/MopC/SpaP family.</text>
</comment>
<dbReference type="PROSITE" id="PS01061">
    <property type="entry name" value="FLIP_2"/>
    <property type="match status" value="1"/>
</dbReference>
<keyword evidence="9 12" id="KW-0472">Membrane</keyword>
<gene>
    <name evidence="12" type="primary">fliP</name>
    <name evidence="13" type="ORF">EDC14_1015100</name>
</gene>
<comment type="caution">
    <text evidence="13">The sequence shown here is derived from an EMBL/GenBank/DDBJ whole genome shotgun (WGS) entry which is preliminary data.</text>
</comment>
<dbReference type="GO" id="GO:0009425">
    <property type="term" value="C:bacterial-type flagellum basal body"/>
    <property type="evidence" value="ECO:0007669"/>
    <property type="project" value="UniProtKB-SubCell"/>
</dbReference>
<evidence type="ECO:0000256" key="2">
    <source>
        <dbReference type="ARBA" id="ARBA00021714"/>
    </source>
</evidence>
<dbReference type="PANTHER" id="PTHR30587:SF0">
    <property type="entry name" value="FLAGELLAR BIOSYNTHETIC PROTEIN FLIP"/>
    <property type="match status" value="1"/>
</dbReference>
<accession>A0A4V6NGW9</accession>
<evidence type="ECO:0000256" key="7">
    <source>
        <dbReference type="ARBA" id="ARBA00022927"/>
    </source>
</evidence>